<keyword evidence="3" id="KW-0804">Transcription</keyword>
<keyword evidence="2" id="KW-0238">DNA-binding</keyword>
<dbReference type="InterPro" id="IPR012318">
    <property type="entry name" value="HTH_CRP"/>
</dbReference>
<evidence type="ECO:0000259" key="5">
    <source>
        <dbReference type="PROSITE" id="PS51063"/>
    </source>
</evidence>
<dbReference type="SUPFAM" id="SSF46785">
    <property type="entry name" value="Winged helix' DNA-binding domain"/>
    <property type="match status" value="1"/>
</dbReference>
<dbReference type="InterPro" id="IPR014710">
    <property type="entry name" value="RmlC-like_jellyroll"/>
</dbReference>
<organism evidence="6 7">
    <name type="scientific">Streptosporangium canum</name>
    <dbReference type="NCBI Taxonomy" id="324952"/>
    <lineage>
        <taxon>Bacteria</taxon>
        <taxon>Bacillati</taxon>
        <taxon>Actinomycetota</taxon>
        <taxon>Actinomycetes</taxon>
        <taxon>Streptosporangiales</taxon>
        <taxon>Streptosporangiaceae</taxon>
        <taxon>Streptosporangium</taxon>
    </lineage>
</organism>
<keyword evidence="1" id="KW-0805">Transcription regulation</keyword>
<feature type="domain" description="Cyclic nucleotide-binding" evidence="4">
    <location>
        <begin position="1"/>
        <end position="103"/>
    </location>
</feature>
<dbReference type="Pfam" id="PF13545">
    <property type="entry name" value="HTH_Crp_2"/>
    <property type="match status" value="1"/>
</dbReference>
<evidence type="ECO:0000256" key="1">
    <source>
        <dbReference type="ARBA" id="ARBA00023015"/>
    </source>
</evidence>
<dbReference type="GO" id="GO:0005829">
    <property type="term" value="C:cytosol"/>
    <property type="evidence" value="ECO:0007669"/>
    <property type="project" value="TreeGrafter"/>
</dbReference>
<evidence type="ECO:0000259" key="4">
    <source>
        <dbReference type="PROSITE" id="PS50042"/>
    </source>
</evidence>
<dbReference type="GO" id="GO:0003677">
    <property type="term" value="F:DNA binding"/>
    <property type="evidence" value="ECO:0007669"/>
    <property type="project" value="UniProtKB-KW"/>
</dbReference>
<name>A0A1I4CTG9_9ACTN</name>
<feature type="domain" description="HTH crp-type" evidence="5">
    <location>
        <begin position="133"/>
        <end position="196"/>
    </location>
</feature>
<evidence type="ECO:0000256" key="3">
    <source>
        <dbReference type="ARBA" id="ARBA00023163"/>
    </source>
</evidence>
<keyword evidence="6" id="KW-0418">Kinase</keyword>
<dbReference type="PANTHER" id="PTHR24567:SF74">
    <property type="entry name" value="HTH-TYPE TRANSCRIPTIONAL REGULATOR ARCR"/>
    <property type="match status" value="1"/>
</dbReference>
<keyword evidence="6" id="KW-0808">Transferase</keyword>
<dbReference type="SUPFAM" id="SSF51206">
    <property type="entry name" value="cAMP-binding domain-like"/>
    <property type="match status" value="1"/>
</dbReference>
<dbReference type="SMART" id="SM00419">
    <property type="entry name" value="HTH_CRP"/>
    <property type="match status" value="1"/>
</dbReference>
<dbReference type="InterPro" id="IPR018488">
    <property type="entry name" value="cNMP-bd_CS"/>
</dbReference>
<gene>
    <name evidence="6" type="ORF">SAMN05216275_13785</name>
</gene>
<dbReference type="InterPro" id="IPR018490">
    <property type="entry name" value="cNMP-bd_dom_sf"/>
</dbReference>
<dbReference type="GO" id="GO:0003700">
    <property type="term" value="F:DNA-binding transcription factor activity"/>
    <property type="evidence" value="ECO:0007669"/>
    <property type="project" value="TreeGrafter"/>
</dbReference>
<dbReference type="InterPro" id="IPR036388">
    <property type="entry name" value="WH-like_DNA-bd_sf"/>
</dbReference>
<proteinExistence type="predicted"/>
<evidence type="ECO:0000256" key="2">
    <source>
        <dbReference type="ARBA" id="ARBA00023125"/>
    </source>
</evidence>
<evidence type="ECO:0000313" key="6">
    <source>
        <dbReference type="EMBL" id="SFK84588.1"/>
    </source>
</evidence>
<evidence type="ECO:0000313" key="7">
    <source>
        <dbReference type="Proteomes" id="UP000199111"/>
    </source>
</evidence>
<sequence length="215" mass="23320">MRPFSQPVWHSLIESGTPCRYEAGDVLLRQGAQGSHVLVLTFGQVKVIRLEPDGSELLLAVRGADDLLGELAVLDGGERSATVSALTMCLAYAVPAERFHRIVRQFDLHGMLIRRAIRRLREGEDVRADLAGLPAVALVARTLLRLATGLEVPLSQSDLAAATGLSRSAVAAELAALRRAEIVATARRRMVIQDLAALRATAWDERPILDSRSES</sequence>
<dbReference type="Proteomes" id="UP000199111">
    <property type="component" value="Unassembled WGS sequence"/>
</dbReference>
<reference evidence="7" key="1">
    <citation type="submission" date="2016-10" db="EMBL/GenBank/DDBJ databases">
        <authorList>
            <person name="Varghese N."/>
            <person name="Submissions S."/>
        </authorList>
    </citation>
    <scope>NUCLEOTIDE SEQUENCE [LARGE SCALE GENOMIC DNA]</scope>
    <source>
        <strain evidence="7">CGMCC 4.2126</strain>
    </source>
</reference>
<accession>A0A1I4CTG9</accession>
<dbReference type="SMART" id="SM00100">
    <property type="entry name" value="cNMP"/>
    <property type="match status" value="1"/>
</dbReference>
<dbReference type="EMBL" id="FOQY01000037">
    <property type="protein sequence ID" value="SFK84588.1"/>
    <property type="molecule type" value="Genomic_DNA"/>
</dbReference>
<dbReference type="InterPro" id="IPR050397">
    <property type="entry name" value="Env_Response_Regulators"/>
</dbReference>
<dbReference type="InterPro" id="IPR000595">
    <property type="entry name" value="cNMP-bd_dom"/>
</dbReference>
<dbReference type="AlphaFoldDB" id="A0A1I4CTG9"/>
<dbReference type="PANTHER" id="PTHR24567">
    <property type="entry name" value="CRP FAMILY TRANSCRIPTIONAL REGULATORY PROTEIN"/>
    <property type="match status" value="1"/>
</dbReference>
<dbReference type="Gene3D" id="1.10.10.10">
    <property type="entry name" value="Winged helix-like DNA-binding domain superfamily/Winged helix DNA-binding domain"/>
    <property type="match status" value="1"/>
</dbReference>
<keyword evidence="7" id="KW-1185">Reference proteome</keyword>
<protein>
    <submittedName>
        <fullName evidence="6">cAMP-binding domain of CRP or a regulatory subunit of cAMP-dependent protein kinases</fullName>
    </submittedName>
</protein>
<dbReference type="PROSITE" id="PS51063">
    <property type="entry name" value="HTH_CRP_2"/>
    <property type="match status" value="1"/>
</dbReference>
<dbReference type="Gene3D" id="2.60.120.10">
    <property type="entry name" value="Jelly Rolls"/>
    <property type="match status" value="1"/>
</dbReference>
<dbReference type="Pfam" id="PF00027">
    <property type="entry name" value="cNMP_binding"/>
    <property type="match status" value="1"/>
</dbReference>
<dbReference type="PROSITE" id="PS50042">
    <property type="entry name" value="CNMP_BINDING_3"/>
    <property type="match status" value="1"/>
</dbReference>
<dbReference type="PROSITE" id="PS00889">
    <property type="entry name" value="CNMP_BINDING_2"/>
    <property type="match status" value="1"/>
</dbReference>
<dbReference type="InterPro" id="IPR036390">
    <property type="entry name" value="WH_DNA-bd_sf"/>
</dbReference>
<dbReference type="GO" id="GO:0016301">
    <property type="term" value="F:kinase activity"/>
    <property type="evidence" value="ECO:0007669"/>
    <property type="project" value="UniProtKB-KW"/>
</dbReference>
<dbReference type="CDD" id="cd00038">
    <property type="entry name" value="CAP_ED"/>
    <property type="match status" value="1"/>
</dbReference>